<dbReference type="Pfam" id="PF04168">
    <property type="entry name" value="Alpha-E"/>
    <property type="match status" value="1"/>
</dbReference>
<dbReference type="EMBL" id="FWFR01000002">
    <property type="protein sequence ID" value="SLN53880.1"/>
    <property type="molecule type" value="Genomic_DNA"/>
</dbReference>
<dbReference type="PANTHER" id="PTHR34595">
    <property type="entry name" value="BLR5612 PROTEIN"/>
    <property type="match status" value="1"/>
</dbReference>
<feature type="domain" description="DUF403" evidence="1">
    <location>
        <begin position="4"/>
        <end position="313"/>
    </location>
</feature>
<dbReference type="InterPro" id="IPR051680">
    <property type="entry name" value="ATP-dep_Glu-Cys_Ligase-2"/>
</dbReference>
<dbReference type="OrthoDB" id="9803532at2"/>
<protein>
    <recommendedName>
        <fullName evidence="1">DUF403 domain-containing protein</fullName>
    </recommendedName>
</protein>
<reference evidence="2 3" key="1">
    <citation type="submission" date="2017-03" db="EMBL/GenBank/DDBJ databases">
        <authorList>
            <person name="Afonso C.L."/>
            <person name="Miller P.J."/>
            <person name="Scott M.A."/>
            <person name="Spackman E."/>
            <person name="Goraichik I."/>
            <person name="Dimitrov K.M."/>
            <person name="Suarez D.L."/>
            <person name="Swayne D.E."/>
        </authorList>
    </citation>
    <scope>NUCLEOTIDE SEQUENCE [LARGE SCALE GENOMIC DNA]</scope>
    <source>
        <strain evidence="2 3">CECT 7691</strain>
    </source>
</reference>
<dbReference type="RefSeq" id="WP_085883647.1">
    <property type="nucleotide sequence ID" value="NZ_FWFR01000002.1"/>
</dbReference>
<name>A0A1Y5T1A3_9PROT</name>
<organism evidence="2 3">
    <name type="scientific">Oceanibacterium hippocampi</name>
    <dbReference type="NCBI Taxonomy" id="745714"/>
    <lineage>
        <taxon>Bacteria</taxon>
        <taxon>Pseudomonadati</taxon>
        <taxon>Pseudomonadota</taxon>
        <taxon>Alphaproteobacteria</taxon>
        <taxon>Sneathiellales</taxon>
        <taxon>Sneathiellaceae</taxon>
        <taxon>Oceanibacterium</taxon>
    </lineage>
</organism>
<dbReference type="InParanoid" id="A0A1Y5T1A3"/>
<dbReference type="InterPro" id="IPR007296">
    <property type="entry name" value="DUF403"/>
</dbReference>
<dbReference type="PANTHER" id="PTHR34595:SF7">
    <property type="entry name" value="SLL1039 PROTEIN"/>
    <property type="match status" value="1"/>
</dbReference>
<sequence>MTKLLARFAESALWIARYMERAENLARLLDVNEMFSQDRHDLEEWLPIVTINADDERFHASYPAPTVEDVINFYILDDENPTSIKSAVRSARENARMIRHLISTEMWTQLNMFHNRLATMNRGEIRLANLSPICMEIKETCQTHAGIISGTLYRDEVWCFYQIGKYLERADQTTRLLDIKFQHAARPSDDIEAMTDAGLWNALLRSVAGYHAFRREHPRGFKPEMVAGFLINDDGFPRSVAVCLDELKRLFGELAAEQGRPVPATITGLHAALHDAAAALPLDKARDGDLHDYLDGLQGRFIDLYGRLAEHYFSGDVPPPGETRPTQTQTQG</sequence>
<proteinExistence type="predicted"/>
<keyword evidence="3" id="KW-1185">Reference proteome</keyword>
<dbReference type="AlphaFoldDB" id="A0A1Y5T1A3"/>
<evidence type="ECO:0000259" key="1">
    <source>
        <dbReference type="Pfam" id="PF04168"/>
    </source>
</evidence>
<evidence type="ECO:0000313" key="3">
    <source>
        <dbReference type="Proteomes" id="UP000193200"/>
    </source>
</evidence>
<dbReference type="Proteomes" id="UP000193200">
    <property type="component" value="Unassembled WGS sequence"/>
</dbReference>
<evidence type="ECO:0000313" key="2">
    <source>
        <dbReference type="EMBL" id="SLN53880.1"/>
    </source>
</evidence>
<accession>A0A1Y5T1A3</accession>
<gene>
    <name evidence="2" type="ORF">OCH7691_02269</name>
</gene>